<gene>
    <name evidence="1" type="ORF">COO20_13395</name>
</gene>
<accession>A0A2N3KSG8</accession>
<reference evidence="1 2" key="1">
    <citation type="submission" date="2017-09" db="EMBL/GenBank/DDBJ databases">
        <title>Biodiversity and function of Thalassospira species in the particle-attached aromatic-hydrocarbon-degrading consortia from the surface seawater of the South China Sea.</title>
        <authorList>
            <person name="Dong C."/>
            <person name="Liu R."/>
            <person name="Shao Z."/>
        </authorList>
    </citation>
    <scope>NUCLEOTIDE SEQUENCE [LARGE SCALE GENOMIC DNA]</scope>
    <source>
        <strain evidence="1 2">CSC1P2</strain>
    </source>
</reference>
<organism evidence="1 2">
    <name type="scientific">Thalassospira marina</name>
    <dbReference type="NCBI Taxonomy" id="2048283"/>
    <lineage>
        <taxon>Bacteria</taxon>
        <taxon>Pseudomonadati</taxon>
        <taxon>Pseudomonadota</taxon>
        <taxon>Alphaproteobacteria</taxon>
        <taxon>Rhodospirillales</taxon>
        <taxon>Thalassospiraceae</taxon>
        <taxon>Thalassospira</taxon>
    </lineage>
</organism>
<evidence type="ECO:0000313" key="1">
    <source>
        <dbReference type="EMBL" id="PKR53529.1"/>
    </source>
</evidence>
<dbReference type="EMBL" id="NWTK01000008">
    <property type="protein sequence ID" value="PKR53529.1"/>
    <property type="molecule type" value="Genomic_DNA"/>
</dbReference>
<sequence length="145" mass="15988">MTKMNAGKQLAIGAIAFVILFAAYKAVFGAPDAPVDLHDRISKTEDYMVPNLAGKEIKRLHVYWSDDAWNTADENTLRIAAGDAIEIAQGIRESFPGYQQLEVFVQIDSGVTYRKLLYTDIEALARLDGAVNSKRKALELASVIN</sequence>
<dbReference type="RefSeq" id="WP_133125818.1">
    <property type="nucleotide sequence ID" value="NZ_NWTK01000008.1"/>
</dbReference>
<dbReference type="AlphaFoldDB" id="A0A2N3KSG8"/>
<dbReference type="Proteomes" id="UP000233597">
    <property type="component" value="Unassembled WGS sequence"/>
</dbReference>
<protein>
    <submittedName>
        <fullName evidence="1">Uncharacterized protein</fullName>
    </submittedName>
</protein>
<evidence type="ECO:0000313" key="2">
    <source>
        <dbReference type="Proteomes" id="UP000233597"/>
    </source>
</evidence>
<name>A0A2N3KSG8_9PROT</name>
<comment type="caution">
    <text evidence="1">The sequence shown here is derived from an EMBL/GenBank/DDBJ whole genome shotgun (WGS) entry which is preliminary data.</text>
</comment>
<proteinExistence type="predicted"/>